<dbReference type="InterPro" id="IPR036736">
    <property type="entry name" value="ACP-like_sf"/>
</dbReference>
<comment type="caution">
    <text evidence="2">The sequence shown here is derived from an EMBL/GenBank/DDBJ whole genome shotgun (WGS) entry which is preliminary data.</text>
</comment>
<evidence type="ECO:0000313" key="2">
    <source>
        <dbReference type="EMBL" id="MBB5320273.1"/>
    </source>
</evidence>
<evidence type="ECO:0000313" key="3">
    <source>
        <dbReference type="Proteomes" id="UP000591735"/>
    </source>
</evidence>
<accession>A0A840U7S3</accession>
<dbReference type="AlphaFoldDB" id="A0A840U7S3"/>
<dbReference type="InterPro" id="IPR009081">
    <property type="entry name" value="PP-bd_ACP"/>
</dbReference>
<dbReference type="Proteomes" id="UP000591735">
    <property type="component" value="Unassembled WGS sequence"/>
</dbReference>
<sequence>MTNSELKAELKELIVEECDVDIEAQDIADDEFLIGPESRLNLDSLDALSISLEVKRRYGKHIDSGNETRMALTSVSTLADFIQAE</sequence>
<proteinExistence type="predicted"/>
<protein>
    <submittedName>
        <fullName evidence="2">Acyl carrier protein</fullName>
    </submittedName>
</protein>
<reference evidence="2 3" key="1">
    <citation type="submission" date="2020-08" db="EMBL/GenBank/DDBJ databases">
        <title>Genomic Encyclopedia of Type Strains, Phase IV (KMG-IV): sequencing the most valuable type-strain genomes for metagenomic binning, comparative biology and taxonomic classification.</title>
        <authorList>
            <person name="Goeker M."/>
        </authorList>
    </citation>
    <scope>NUCLEOTIDE SEQUENCE [LARGE SCALE GENOMIC DNA]</scope>
    <source>
        <strain evidence="2 3">DSM 22359</strain>
    </source>
</reference>
<name>A0A840U7S3_9GAMM</name>
<organism evidence="2 3">
    <name type="scientific">Marinobacter oulmenensis</name>
    <dbReference type="NCBI Taxonomy" id="643747"/>
    <lineage>
        <taxon>Bacteria</taxon>
        <taxon>Pseudomonadati</taxon>
        <taxon>Pseudomonadota</taxon>
        <taxon>Gammaproteobacteria</taxon>
        <taxon>Pseudomonadales</taxon>
        <taxon>Marinobacteraceae</taxon>
        <taxon>Marinobacter</taxon>
    </lineage>
</organism>
<dbReference type="SUPFAM" id="SSF47336">
    <property type="entry name" value="ACP-like"/>
    <property type="match status" value="1"/>
</dbReference>
<dbReference type="PROSITE" id="PS50075">
    <property type="entry name" value="CARRIER"/>
    <property type="match status" value="1"/>
</dbReference>
<dbReference type="Gene3D" id="1.10.1200.10">
    <property type="entry name" value="ACP-like"/>
    <property type="match status" value="1"/>
</dbReference>
<dbReference type="EMBL" id="JACHFE010000002">
    <property type="protein sequence ID" value="MBB5320273.1"/>
    <property type="molecule type" value="Genomic_DNA"/>
</dbReference>
<keyword evidence="3" id="KW-1185">Reference proteome</keyword>
<gene>
    <name evidence="2" type="ORF">HNR38_000745</name>
</gene>
<evidence type="ECO:0000259" key="1">
    <source>
        <dbReference type="PROSITE" id="PS50075"/>
    </source>
</evidence>
<dbReference type="RefSeq" id="WP_183699936.1">
    <property type="nucleotide sequence ID" value="NZ_JACHFE010000002.1"/>
</dbReference>
<feature type="domain" description="Carrier" evidence="1">
    <location>
        <begin position="4"/>
        <end position="85"/>
    </location>
</feature>